<evidence type="ECO:0000256" key="1">
    <source>
        <dbReference type="SAM" id="Coils"/>
    </source>
</evidence>
<dbReference type="InterPro" id="IPR040348">
    <property type="entry name" value="POLAR-like"/>
</dbReference>
<evidence type="ECO:0000256" key="2">
    <source>
        <dbReference type="SAM" id="MobiDB-lite"/>
    </source>
</evidence>
<dbReference type="PANTHER" id="PTHR33476:SF22">
    <property type="entry name" value="PROTEIN POLAR LOCALIZATION DURING ASYMMETRIC DIVISION AND REDISTRIBUTION"/>
    <property type="match status" value="1"/>
</dbReference>
<dbReference type="Proteomes" id="UP000325577">
    <property type="component" value="Linkage Group LG5"/>
</dbReference>
<accession>A0A5J4ZTK1</accession>
<evidence type="ECO:0000313" key="4">
    <source>
        <dbReference type="Proteomes" id="UP000325577"/>
    </source>
</evidence>
<gene>
    <name evidence="3" type="ORF">F0562_012373</name>
</gene>
<keyword evidence="1" id="KW-0175">Coiled coil</keyword>
<dbReference type="GO" id="GO:0008356">
    <property type="term" value="P:asymmetric cell division"/>
    <property type="evidence" value="ECO:0007669"/>
    <property type="project" value="InterPro"/>
</dbReference>
<evidence type="ECO:0000313" key="3">
    <source>
        <dbReference type="EMBL" id="KAA8521700.1"/>
    </source>
</evidence>
<feature type="coiled-coil region" evidence="1">
    <location>
        <begin position="228"/>
        <end position="255"/>
    </location>
</feature>
<dbReference type="EMBL" id="CM018048">
    <property type="protein sequence ID" value="KAA8521700.1"/>
    <property type="molecule type" value="Genomic_DNA"/>
</dbReference>
<feature type="region of interest" description="Disordered" evidence="2">
    <location>
        <begin position="176"/>
        <end position="216"/>
    </location>
</feature>
<sequence length="263" mass="29317">MRGLNGESSSSVSEGLKGESEMAEVSGQCVNQASFNLGVGFGLVYLITASKNELSKMMELRTQMEILLQDVKEELQSQRRETLSKTSDSNDNLAHSIADALESSHVNGCVPLQNLTSLENPADSETHLVYNQSLNCDACRQEKCVEGMDQLEAELEAELELLQLHLDAEVVLKRPKQQQMEVPDEDTAPEGSLSGSFGEVVDPPEAGTREHFGVPPNELQRRLHELLEARQQERIKELEDALECAKHKLNEKEREVSWWKDSA</sequence>
<reference evidence="3 4" key="1">
    <citation type="submission" date="2019-09" db="EMBL/GenBank/DDBJ databases">
        <title>A chromosome-level genome assembly of the Chinese tupelo Nyssa sinensis.</title>
        <authorList>
            <person name="Yang X."/>
            <person name="Kang M."/>
            <person name="Yang Y."/>
            <person name="Xiong H."/>
            <person name="Wang M."/>
            <person name="Zhang Z."/>
            <person name="Wang Z."/>
            <person name="Wu H."/>
            <person name="Ma T."/>
            <person name="Liu J."/>
            <person name="Xi Z."/>
        </authorList>
    </citation>
    <scope>NUCLEOTIDE SEQUENCE [LARGE SCALE GENOMIC DNA]</scope>
    <source>
        <strain evidence="3">J267</strain>
        <tissue evidence="3">Leaf</tissue>
    </source>
</reference>
<protein>
    <submittedName>
        <fullName evidence="3">Uncharacterized protein</fullName>
    </submittedName>
</protein>
<dbReference type="AlphaFoldDB" id="A0A5J4ZTK1"/>
<dbReference type="PANTHER" id="PTHR33476">
    <property type="entry name" value="EMB|CAB62613.1"/>
    <property type="match status" value="1"/>
</dbReference>
<keyword evidence="4" id="KW-1185">Reference proteome</keyword>
<organism evidence="3 4">
    <name type="scientific">Nyssa sinensis</name>
    <dbReference type="NCBI Taxonomy" id="561372"/>
    <lineage>
        <taxon>Eukaryota</taxon>
        <taxon>Viridiplantae</taxon>
        <taxon>Streptophyta</taxon>
        <taxon>Embryophyta</taxon>
        <taxon>Tracheophyta</taxon>
        <taxon>Spermatophyta</taxon>
        <taxon>Magnoliopsida</taxon>
        <taxon>eudicotyledons</taxon>
        <taxon>Gunneridae</taxon>
        <taxon>Pentapetalae</taxon>
        <taxon>asterids</taxon>
        <taxon>Cornales</taxon>
        <taxon>Nyssaceae</taxon>
        <taxon>Nyssa</taxon>
    </lineage>
</organism>
<name>A0A5J4ZTK1_9ASTE</name>
<dbReference type="OrthoDB" id="1916242at2759"/>
<proteinExistence type="predicted"/>